<gene>
    <name evidence="1" type="ORF">SSIN_1815</name>
</gene>
<organism evidence="1 2">
    <name type="scientific">Streptococcus sinensis</name>
    <dbReference type="NCBI Taxonomy" id="176090"/>
    <lineage>
        <taxon>Bacteria</taxon>
        <taxon>Bacillati</taxon>
        <taxon>Bacillota</taxon>
        <taxon>Bacilli</taxon>
        <taxon>Lactobacillales</taxon>
        <taxon>Streptococcaceae</taxon>
        <taxon>Streptococcus</taxon>
    </lineage>
</organism>
<comment type="caution">
    <text evidence="1">The sequence shown here is derived from an EMBL/GenBank/DDBJ whole genome shotgun (WGS) entry which is preliminary data.</text>
</comment>
<accession>A0A0A0DF28</accession>
<evidence type="ECO:0000313" key="1">
    <source>
        <dbReference type="EMBL" id="KGM36458.1"/>
    </source>
</evidence>
<dbReference type="Proteomes" id="UP000030019">
    <property type="component" value="Unassembled WGS sequence"/>
</dbReference>
<sequence>MKENRKIKRNKHGLQFIYRSLPCFFSLGFDRYLTRSFSYPEQIENRLIAC</sequence>
<keyword evidence="2" id="KW-1185">Reference proteome</keyword>
<dbReference type="EMBL" id="JPEN01000103">
    <property type="protein sequence ID" value="KGM36458.1"/>
    <property type="molecule type" value="Genomic_DNA"/>
</dbReference>
<dbReference type="STRING" id="176090.SSIN_1815"/>
<reference evidence="1 2" key="1">
    <citation type="submission" date="2014-06" db="EMBL/GenBank/DDBJ databases">
        <authorList>
            <person name="Teng J.L."/>
            <person name="Huang Y."/>
            <person name="Tse H."/>
            <person name="Lau S.K."/>
            <person name="Woo P.C."/>
        </authorList>
    </citation>
    <scope>NUCLEOTIDE SEQUENCE [LARGE SCALE GENOMIC DNA]</scope>
    <source>
        <strain evidence="1 2">HKU4</strain>
    </source>
</reference>
<dbReference type="PATRIC" id="fig|176090.4.peg.1762"/>
<dbReference type="AlphaFoldDB" id="A0A0A0DF28"/>
<protein>
    <submittedName>
        <fullName evidence="1">Uncharacterized protein</fullName>
    </submittedName>
</protein>
<proteinExistence type="predicted"/>
<evidence type="ECO:0000313" key="2">
    <source>
        <dbReference type="Proteomes" id="UP000030019"/>
    </source>
</evidence>
<name>A0A0A0DF28_9STRE</name>